<dbReference type="AlphaFoldDB" id="A0A067SQN4"/>
<keyword evidence="4" id="KW-1185">Reference proteome</keyword>
<dbReference type="Gene3D" id="3.50.50.60">
    <property type="entry name" value="FAD/NAD(P)-binding domain"/>
    <property type="match status" value="1"/>
</dbReference>
<dbReference type="Proteomes" id="UP000027222">
    <property type="component" value="Unassembled WGS sequence"/>
</dbReference>
<dbReference type="SUPFAM" id="SSF54373">
    <property type="entry name" value="FAD-linked reductases, C-terminal domain"/>
    <property type="match status" value="1"/>
</dbReference>
<feature type="region of interest" description="Disordered" evidence="1">
    <location>
        <begin position="41"/>
        <end position="76"/>
    </location>
</feature>
<evidence type="ECO:0000313" key="4">
    <source>
        <dbReference type="Proteomes" id="UP000027222"/>
    </source>
</evidence>
<proteinExistence type="predicted"/>
<dbReference type="OrthoDB" id="7777654at2759"/>
<dbReference type="HOGENOM" id="CLU_004498_8_1_1"/>
<evidence type="ECO:0000259" key="2">
    <source>
        <dbReference type="Pfam" id="PF01593"/>
    </source>
</evidence>
<dbReference type="GO" id="GO:0009063">
    <property type="term" value="P:amino acid catabolic process"/>
    <property type="evidence" value="ECO:0007669"/>
    <property type="project" value="TreeGrafter"/>
</dbReference>
<protein>
    <recommendedName>
        <fullName evidence="2">Amine oxidase domain-containing protein</fullName>
    </recommendedName>
</protein>
<dbReference type="SUPFAM" id="SSF51905">
    <property type="entry name" value="FAD/NAD(P)-binding domain"/>
    <property type="match status" value="1"/>
</dbReference>
<reference evidence="4" key="1">
    <citation type="journal article" date="2014" name="Proc. Natl. Acad. Sci. U.S.A.">
        <title>Extensive sampling of basidiomycete genomes demonstrates inadequacy of the white-rot/brown-rot paradigm for wood decay fungi.</title>
        <authorList>
            <person name="Riley R."/>
            <person name="Salamov A.A."/>
            <person name="Brown D.W."/>
            <person name="Nagy L.G."/>
            <person name="Floudas D."/>
            <person name="Held B.W."/>
            <person name="Levasseur A."/>
            <person name="Lombard V."/>
            <person name="Morin E."/>
            <person name="Otillar R."/>
            <person name="Lindquist E.A."/>
            <person name="Sun H."/>
            <person name="LaButti K.M."/>
            <person name="Schmutz J."/>
            <person name="Jabbour D."/>
            <person name="Luo H."/>
            <person name="Baker S.E."/>
            <person name="Pisabarro A.G."/>
            <person name="Walton J.D."/>
            <person name="Blanchette R.A."/>
            <person name="Henrissat B."/>
            <person name="Martin F."/>
            <person name="Cullen D."/>
            <person name="Hibbett D.S."/>
            <person name="Grigoriev I.V."/>
        </authorList>
    </citation>
    <scope>NUCLEOTIDE SEQUENCE [LARGE SCALE GENOMIC DNA]</scope>
    <source>
        <strain evidence="4">CBS 339.88</strain>
    </source>
</reference>
<dbReference type="STRING" id="685588.A0A067SQN4"/>
<organism evidence="3 4">
    <name type="scientific">Galerina marginata (strain CBS 339.88)</name>
    <dbReference type="NCBI Taxonomy" id="685588"/>
    <lineage>
        <taxon>Eukaryota</taxon>
        <taxon>Fungi</taxon>
        <taxon>Dikarya</taxon>
        <taxon>Basidiomycota</taxon>
        <taxon>Agaricomycotina</taxon>
        <taxon>Agaricomycetes</taxon>
        <taxon>Agaricomycetidae</taxon>
        <taxon>Agaricales</taxon>
        <taxon>Agaricineae</taxon>
        <taxon>Strophariaceae</taxon>
        <taxon>Galerina</taxon>
    </lineage>
</organism>
<dbReference type="Gene3D" id="3.90.660.10">
    <property type="match status" value="2"/>
</dbReference>
<dbReference type="EMBL" id="KL142399">
    <property type="protein sequence ID" value="KDR69964.1"/>
    <property type="molecule type" value="Genomic_DNA"/>
</dbReference>
<dbReference type="Pfam" id="PF01593">
    <property type="entry name" value="Amino_oxidase"/>
    <property type="match status" value="1"/>
</dbReference>
<feature type="domain" description="Amine oxidase" evidence="2">
    <location>
        <begin position="118"/>
        <end position="574"/>
    </location>
</feature>
<dbReference type="PANTHER" id="PTHR10742:SF342">
    <property type="entry name" value="AMINE OXIDASE"/>
    <property type="match status" value="1"/>
</dbReference>
<dbReference type="PANTHER" id="PTHR10742">
    <property type="entry name" value="FLAVIN MONOAMINE OXIDASE"/>
    <property type="match status" value="1"/>
</dbReference>
<evidence type="ECO:0000256" key="1">
    <source>
        <dbReference type="SAM" id="MobiDB-lite"/>
    </source>
</evidence>
<dbReference type="InterPro" id="IPR036188">
    <property type="entry name" value="FAD/NAD-bd_sf"/>
</dbReference>
<accession>A0A067SQN4</accession>
<evidence type="ECO:0000313" key="3">
    <source>
        <dbReference type="EMBL" id="KDR69964.1"/>
    </source>
</evidence>
<dbReference type="InterPro" id="IPR002937">
    <property type="entry name" value="Amino_oxidase"/>
</dbReference>
<sequence>MADGSSVRIKVAQYFVNKKPQELVDKDPKIKPDDLTFLQALPHFDRGGDESSPGATELEHGDEKSPQLPPLFPAPSESHVSWKSLLESDDPRFPPRRPIYPPWYSVAIIGAGVASLRTAKLLQDMGIPYKIFEASDRPGGRVFTYQFSPKTPQGKHDYYDVGAMRHPDNKASGKTLELFKELGLSSKLIKYVISSGDNIRYFNNIKTTAAVANTAGNHFNDKTVPKEYLNKEHIDLRGRKVFGVNACIGAAFDPFRAALVADFDKGWEELMKYDWASARSYLAREKPQYPLPVVHWLETRNGGGAGSFDRAFSEDILNSLDFNDPTRDVDWWCLEGGSEVFIDAMVKALTVKPSYGQRVTSVEQDYLPPSYCFPNLPPWSRWPRSSRFPMLRVSVEGQTEEYFTHVVSTVPFANLRTIDTEKVPMSYMQCQAIRTINYGPSVKVAIKFKTRWWEQDGVNQHGGSSYTDRQSQVVVYPSYGLGEDGPDLTALHDVDESQLRKDTLDYHAFDWYHNPYTTGAYAHFAPGQYSTFFADIVQPAAYGRFHFAGEVASHHHAWVAGALDSAVRVVDEILNWDFPFLRSNFKNTHGRSLIFRDDKTADEHFVRGLFSKELEEADS</sequence>
<dbReference type="GO" id="GO:0001716">
    <property type="term" value="F:L-amino-acid oxidase activity"/>
    <property type="evidence" value="ECO:0007669"/>
    <property type="project" value="TreeGrafter"/>
</dbReference>
<dbReference type="InterPro" id="IPR050281">
    <property type="entry name" value="Flavin_monoamine_oxidase"/>
</dbReference>
<name>A0A067SQN4_GALM3</name>
<gene>
    <name evidence="3" type="ORF">GALMADRAFT_145015</name>
</gene>
<dbReference type="Gene3D" id="1.10.10.1620">
    <property type="match status" value="1"/>
</dbReference>